<dbReference type="SUPFAM" id="SSF49373">
    <property type="entry name" value="Invasin/intimin cell-adhesion fragments"/>
    <property type="match status" value="1"/>
</dbReference>
<dbReference type="InterPro" id="IPR008964">
    <property type="entry name" value="Invasin/intimin_cell_adhesion"/>
</dbReference>
<accession>A0A1M7KQP2</accession>
<gene>
    <name evidence="2" type="ORF">SAMN04488494_2404</name>
</gene>
<dbReference type="Gene3D" id="2.60.40.1080">
    <property type="match status" value="1"/>
</dbReference>
<dbReference type="EMBL" id="FRCJ01000005">
    <property type="protein sequence ID" value="SHM67836.1"/>
    <property type="molecule type" value="Genomic_DNA"/>
</dbReference>
<evidence type="ECO:0008006" key="4">
    <source>
        <dbReference type="Google" id="ProtNLM"/>
    </source>
</evidence>
<sequence>MKKNNFKSLMQAAVLICTPLVIASCDDVFGDVDNPVSSHISIKDAAVNLVLHADSAAKATYTRTAIAASGAQIEYSSTKPEIATVDAKTGKITAVNGGECEIIAKATGLDSRGNKTYQEEEVRFPVKVTDYRARVDLIEGAEIPVYNSADASLAQIDMSKIVKVWPADVVVTYAVTNPSTGIVVKTTDPTKIELQGNSGTAKVKATIDKTYGTNAAKFVTKKTYEQESFPDNQETAEFEITVKEGVAYIAGYELKNNVVTPVRKTMFKDYNNEKYTLLSEAVAAQPSGDLTLKEGWYVVDPLATSINRNIRVTGDVNLIMSNPLNMNGKIILDQSAEKSYELNIIRDYDNQYNNVWNINKIQDFKKVAIDQNVSFNTADPNFKNIGTLNILSSYIDGWKFENIGTLDIANANLDGSTNPVSFKTVKSLSISESWLNTVSFNAVTALNIANAKQLVWASFAGVNSLNITNQAVLNVGGVSTFTTIGTLNASKVNFGTTTFNKTIGTLGLTDATLNPAFGTGANAVTFGAINLKNSNMTCAQVVLADGGAITLDGGTFTATATGDNYAVKGNVVVNKGTFTASSPNFHAVKGNMTGTTFYETNVATPAATDWSAITGTTSQEPYVKGEKE</sequence>
<dbReference type="Proteomes" id="UP000184280">
    <property type="component" value="Unassembled WGS sequence"/>
</dbReference>
<evidence type="ECO:0000313" key="3">
    <source>
        <dbReference type="Proteomes" id="UP000184280"/>
    </source>
</evidence>
<evidence type="ECO:0000313" key="2">
    <source>
        <dbReference type="EMBL" id="SHM67836.1"/>
    </source>
</evidence>
<keyword evidence="1" id="KW-0732">Signal</keyword>
<proteinExistence type="predicted"/>
<dbReference type="RefSeq" id="WP_073046032.1">
    <property type="nucleotide sequence ID" value="NZ_FRCJ01000005.1"/>
</dbReference>
<reference evidence="2 3" key="1">
    <citation type="submission" date="2016-11" db="EMBL/GenBank/DDBJ databases">
        <authorList>
            <person name="Jaros S."/>
            <person name="Januszkiewicz K."/>
            <person name="Wedrychowicz H."/>
        </authorList>
    </citation>
    <scope>NUCLEOTIDE SEQUENCE [LARGE SCALE GENOMIC DNA]</scope>
    <source>
        <strain evidence="2 3">BPI-34</strain>
    </source>
</reference>
<protein>
    <recommendedName>
        <fullName evidence="4">BIG2 domain-containing protein</fullName>
    </recommendedName>
</protein>
<dbReference type="OrthoDB" id="1072268at2"/>
<feature type="signal peptide" evidence="1">
    <location>
        <begin position="1"/>
        <end position="23"/>
    </location>
</feature>
<evidence type="ECO:0000256" key="1">
    <source>
        <dbReference type="SAM" id="SignalP"/>
    </source>
</evidence>
<dbReference type="AlphaFoldDB" id="A0A1M7KQP2"/>
<name>A0A1M7KQP2_XYLRU</name>
<feature type="chain" id="PRO_5012093693" description="BIG2 domain-containing protein" evidence="1">
    <location>
        <begin position="24"/>
        <end position="628"/>
    </location>
</feature>
<organism evidence="2 3">
    <name type="scientific">Xylanibacter ruminicola</name>
    <name type="common">Prevotella ruminicola</name>
    <dbReference type="NCBI Taxonomy" id="839"/>
    <lineage>
        <taxon>Bacteria</taxon>
        <taxon>Pseudomonadati</taxon>
        <taxon>Bacteroidota</taxon>
        <taxon>Bacteroidia</taxon>
        <taxon>Bacteroidales</taxon>
        <taxon>Prevotellaceae</taxon>
        <taxon>Xylanibacter</taxon>
    </lineage>
</organism>
<dbReference type="PROSITE" id="PS51257">
    <property type="entry name" value="PROKAR_LIPOPROTEIN"/>
    <property type="match status" value="1"/>
</dbReference>